<dbReference type="Pfam" id="PF00071">
    <property type="entry name" value="Ras"/>
    <property type="match status" value="1"/>
</dbReference>
<sequence length="135" mass="15668">MLDILDTAGQDEYSAMRDQYMRTGQAFLFVYSVDSRNSFDALEEFREALLRAKDTEKVPLVLCANKADLSNHKVQKTEGAALSRRWDVPFFETSAFTRQNVEEAFFQLVREIRIHNGFNLKKKAPKTKQRNCQLL</sequence>
<dbReference type="GO" id="GO:0007165">
    <property type="term" value="P:signal transduction"/>
    <property type="evidence" value="ECO:0007669"/>
    <property type="project" value="InterPro"/>
</dbReference>
<proteinExistence type="predicted"/>
<dbReference type="Gene3D" id="3.40.50.300">
    <property type="entry name" value="P-loop containing nucleotide triphosphate hydrolases"/>
    <property type="match status" value="1"/>
</dbReference>
<dbReference type="SMART" id="SM00175">
    <property type="entry name" value="RAB"/>
    <property type="match status" value="1"/>
</dbReference>
<dbReference type="SMART" id="SM00173">
    <property type="entry name" value="RAS"/>
    <property type="match status" value="1"/>
</dbReference>
<dbReference type="GO" id="GO:0016020">
    <property type="term" value="C:membrane"/>
    <property type="evidence" value="ECO:0007669"/>
    <property type="project" value="InterPro"/>
</dbReference>
<dbReference type="AlphaFoldDB" id="A0A6B2LKL9"/>
<evidence type="ECO:0000256" key="2">
    <source>
        <dbReference type="ARBA" id="ARBA00023134"/>
    </source>
</evidence>
<dbReference type="SUPFAM" id="SSF52540">
    <property type="entry name" value="P-loop containing nucleoside triphosphate hydrolases"/>
    <property type="match status" value="1"/>
</dbReference>
<dbReference type="EMBL" id="GIBP01008565">
    <property type="protein sequence ID" value="NDV37534.1"/>
    <property type="molecule type" value="Transcribed_RNA"/>
</dbReference>
<dbReference type="PRINTS" id="PR00449">
    <property type="entry name" value="RASTRNSFRMNG"/>
</dbReference>
<organism evidence="3">
    <name type="scientific">Arcella intermedia</name>
    <dbReference type="NCBI Taxonomy" id="1963864"/>
    <lineage>
        <taxon>Eukaryota</taxon>
        <taxon>Amoebozoa</taxon>
        <taxon>Tubulinea</taxon>
        <taxon>Elardia</taxon>
        <taxon>Arcellinida</taxon>
        <taxon>Sphaerothecina</taxon>
        <taxon>Arcellidae</taxon>
        <taxon>Arcella</taxon>
    </lineage>
</organism>
<evidence type="ECO:0000256" key="1">
    <source>
        <dbReference type="ARBA" id="ARBA00022741"/>
    </source>
</evidence>
<dbReference type="GO" id="GO:0005525">
    <property type="term" value="F:GTP binding"/>
    <property type="evidence" value="ECO:0007669"/>
    <property type="project" value="UniProtKB-KW"/>
</dbReference>
<dbReference type="GO" id="GO:0003924">
    <property type="term" value="F:GTPase activity"/>
    <property type="evidence" value="ECO:0007669"/>
    <property type="project" value="InterPro"/>
</dbReference>
<dbReference type="SMART" id="SM00174">
    <property type="entry name" value="RHO"/>
    <property type="match status" value="1"/>
</dbReference>
<keyword evidence="2" id="KW-0342">GTP-binding</keyword>
<dbReference type="PROSITE" id="PS51419">
    <property type="entry name" value="RAB"/>
    <property type="match status" value="1"/>
</dbReference>
<dbReference type="NCBIfam" id="TIGR00231">
    <property type="entry name" value="small_GTP"/>
    <property type="match status" value="1"/>
</dbReference>
<dbReference type="PANTHER" id="PTHR24070">
    <property type="entry name" value="RAS, DI-RAS, AND RHEB FAMILY MEMBERS OF SMALL GTPASE SUPERFAMILY"/>
    <property type="match status" value="1"/>
</dbReference>
<dbReference type="InterPro" id="IPR001806">
    <property type="entry name" value="Small_GTPase"/>
</dbReference>
<name>A0A6B2LKL9_9EUKA</name>
<reference evidence="3" key="1">
    <citation type="journal article" date="2020" name="J. Eukaryot. Microbiol.">
        <title>De novo Sequencing, Assembly and Annotation of the Transcriptome for the Free-Living Testate Amoeba Arcella intermedia.</title>
        <authorList>
            <person name="Ribeiro G.M."/>
            <person name="Porfirio-Sousa A.L."/>
            <person name="Maurer-Alcala X.X."/>
            <person name="Katz L.A."/>
            <person name="Lahr D.J.G."/>
        </authorList>
    </citation>
    <scope>NUCLEOTIDE SEQUENCE</scope>
</reference>
<dbReference type="InterPro" id="IPR027417">
    <property type="entry name" value="P-loop_NTPase"/>
</dbReference>
<dbReference type="PROSITE" id="PS51421">
    <property type="entry name" value="RAS"/>
    <property type="match status" value="1"/>
</dbReference>
<keyword evidence="1" id="KW-0547">Nucleotide-binding</keyword>
<accession>A0A6B2LKL9</accession>
<protein>
    <submittedName>
        <fullName evidence="3">Uncharacterized protein</fullName>
    </submittedName>
</protein>
<dbReference type="InterPro" id="IPR005225">
    <property type="entry name" value="Small_GTP-bd"/>
</dbReference>
<dbReference type="InterPro" id="IPR020849">
    <property type="entry name" value="Small_GTPase_Ras-type"/>
</dbReference>
<evidence type="ECO:0000313" key="3">
    <source>
        <dbReference type="EMBL" id="NDV37534.1"/>
    </source>
</evidence>